<name>A0A139A062_GONPJ</name>
<gene>
    <name evidence="1" type="ORF">M427DRAFT_85843</name>
</gene>
<feature type="non-terminal residue" evidence="1">
    <location>
        <position position="1"/>
    </location>
</feature>
<protein>
    <recommendedName>
        <fullName evidence="3">Reverse transcriptase domain-containing protein</fullName>
    </recommendedName>
</protein>
<dbReference type="EMBL" id="KQ965836">
    <property type="protein sequence ID" value="KXS10150.1"/>
    <property type="molecule type" value="Genomic_DNA"/>
</dbReference>
<dbReference type="Proteomes" id="UP000070544">
    <property type="component" value="Unassembled WGS sequence"/>
</dbReference>
<feature type="non-terminal residue" evidence="1">
    <location>
        <position position="65"/>
    </location>
</feature>
<keyword evidence="2" id="KW-1185">Reference proteome</keyword>
<accession>A0A139A062</accession>
<evidence type="ECO:0000313" key="1">
    <source>
        <dbReference type="EMBL" id="KXS10150.1"/>
    </source>
</evidence>
<sequence length="65" mass="7319">YLDDLRVWTDGPITSETLEIHWQVVKLVLAELTHLGFYINGDKLIFEASKIPTGGMITGYNGIRV</sequence>
<organism evidence="1 2">
    <name type="scientific">Gonapodya prolifera (strain JEL478)</name>
    <name type="common">Monoblepharis prolifera</name>
    <dbReference type="NCBI Taxonomy" id="1344416"/>
    <lineage>
        <taxon>Eukaryota</taxon>
        <taxon>Fungi</taxon>
        <taxon>Fungi incertae sedis</taxon>
        <taxon>Chytridiomycota</taxon>
        <taxon>Chytridiomycota incertae sedis</taxon>
        <taxon>Monoblepharidomycetes</taxon>
        <taxon>Monoblepharidales</taxon>
        <taxon>Gonapodyaceae</taxon>
        <taxon>Gonapodya</taxon>
    </lineage>
</organism>
<dbReference type="InterPro" id="IPR043502">
    <property type="entry name" value="DNA/RNA_pol_sf"/>
</dbReference>
<evidence type="ECO:0008006" key="3">
    <source>
        <dbReference type="Google" id="ProtNLM"/>
    </source>
</evidence>
<evidence type="ECO:0000313" key="2">
    <source>
        <dbReference type="Proteomes" id="UP000070544"/>
    </source>
</evidence>
<dbReference type="SUPFAM" id="SSF56672">
    <property type="entry name" value="DNA/RNA polymerases"/>
    <property type="match status" value="1"/>
</dbReference>
<reference evidence="1 2" key="1">
    <citation type="journal article" date="2015" name="Genome Biol. Evol.">
        <title>Phylogenomic analyses indicate that early fungi evolved digesting cell walls of algal ancestors of land plants.</title>
        <authorList>
            <person name="Chang Y."/>
            <person name="Wang S."/>
            <person name="Sekimoto S."/>
            <person name="Aerts A.L."/>
            <person name="Choi C."/>
            <person name="Clum A."/>
            <person name="LaButti K.M."/>
            <person name="Lindquist E.A."/>
            <person name="Yee Ngan C."/>
            <person name="Ohm R.A."/>
            <person name="Salamov A.A."/>
            <person name="Grigoriev I.V."/>
            <person name="Spatafora J.W."/>
            <person name="Berbee M.L."/>
        </authorList>
    </citation>
    <scope>NUCLEOTIDE SEQUENCE [LARGE SCALE GENOMIC DNA]</scope>
    <source>
        <strain evidence="1 2">JEL478</strain>
    </source>
</reference>
<proteinExistence type="predicted"/>
<dbReference type="AlphaFoldDB" id="A0A139A062"/>